<dbReference type="Proteomes" id="UP000333828">
    <property type="component" value="Unassembled WGS sequence"/>
</dbReference>
<feature type="domain" description="EamA" evidence="7">
    <location>
        <begin position="156"/>
        <end position="287"/>
    </location>
</feature>
<feature type="transmembrane region" description="Helical" evidence="6">
    <location>
        <begin position="70"/>
        <end position="90"/>
    </location>
</feature>
<keyword evidence="5 6" id="KW-0472">Membrane</keyword>
<feature type="transmembrane region" description="Helical" evidence="6">
    <location>
        <begin position="213"/>
        <end position="233"/>
    </location>
</feature>
<dbReference type="GO" id="GO:0016020">
    <property type="term" value="C:membrane"/>
    <property type="evidence" value="ECO:0007669"/>
    <property type="project" value="UniProtKB-SubCell"/>
</dbReference>
<feature type="transmembrane region" description="Helical" evidence="6">
    <location>
        <begin position="155"/>
        <end position="175"/>
    </location>
</feature>
<keyword evidence="4 6" id="KW-1133">Transmembrane helix</keyword>
<gene>
    <name evidence="8" type="ORF">PIN31115_00368</name>
</gene>
<feature type="transmembrane region" description="Helical" evidence="6">
    <location>
        <begin position="187"/>
        <end position="207"/>
    </location>
</feature>
<feature type="transmembrane region" description="Helical" evidence="6">
    <location>
        <begin position="131"/>
        <end position="149"/>
    </location>
</feature>
<feature type="transmembrane region" description="Helical" evidence="6">
    <location>
        <begin position="254"/>
        <end position="287"/>
    </location>
</feature>
<evidence type="ECO:0000259" key="7">
    <source>
        <dbReference type="Pfam" id="PF00892"/>
    </source>
</evidence>
<dbReference type="PANTHER" id="PTHR32322">
    <property type="entry name" value="INNER MEMBRANE TRANSPORTER"/>
    <property type="match status" value="1"/>
</dbReference>
<evidence type="ECO:0000256" key="4">
    <source>
        <dbReference type="ARBA" id="ARBA00022989"/>
    </source>
</evidence>
<dbReference type="InterPro" id="IPR000620">
    <property type="entry name" value="EamA_dom"/>
</dbReference>
<evidence type="ECO:0000256" key="5">
    <source>
        <dbReference type="ARBA" id="ARBA00023136"/>
    </source>
</evidence>
<dbReference type="EMBL" id="CABPSI010000001">
    <property type="protein sequence ID" value="VVD66516.1"/>
    <property type="molecule type" value="Genomic_DNA"/>
</dbReference>
<dbReference type="InterPro" id="IPR050638">
    <property type="entry name" value="AA-Vitamin_Transporters"/>
</dbReference>
<organism evidence="8 9">
    <name type="scientific">Pandoraea iniqua</name>
    <dbReference type="NCBI Taxonomy" id="2508288"/>
    <lineage>
        <taxon>Bacteria</taxon>
        <taxon>Pseudomonadati</taxon>
        <taxon>Pseudomonadota</taxon>
        <taxon>Betaproteobacteria</taxon>
        <taxon>Burkholderiales</taxon>
        <taxon>Burkholderiaceae</taxon>
        <taxon>Pandoraea</taxon>
    </lineage>
</organism>
<evidence type="ECO:0000256" key="3">
    <source>
        <dbReference type="ARBA" id="ARBA00022692"/>
    </source>
</evidence>
<keyword evidence="9" id="KW-1185">Reference proteome</keyword>
<proteinExistence type="inferred from homology"/>
<comment type="similarity">
    <text evidence="2">Belongs to the EamA transporter family.</text>
</comment>
<dbReference type="InterPro" id="IPR037185">
    <property type="entry name" value="EmrE-like"/>
</dbReference>
<feature type="domain" description="EamA" evidence="7">
    <location>
        <begin position="11"/>
        <end position="144"/>
    </location>
</feature>
<feature type="transmembrane region" description="Helical" evidence="6">
    <location>
        <begin position="12"/>
        <end position="34"/>
    </location>
</feature>
<evidence type="ECO:0000256" key="6">
    <source>
        <dbReference type="SAM" id="Phobius"/>
    </source>
</evidence>
<dbReference type="Pfam" id="PF00892">
    <property type="entry name" value="EamA"/>
    <property type="match status" value="2"/>
</dbReference>
<protein>
    <submittedName>
        <fullName evidence="8">Membrane protein</fullName>
    </submittedName>
</protein>
<feature type="transmembrane region" description="Helical" evidence="6">
    <location>
        <begin position="102"/>
        <end position="122"/>
    </location>
</feature>
<feature type="transmembrane region" description="Helical" evidence="6">
    <location>
        <begin position="40"/>
        <end position="58"/>
    </location>
</feature>
<comment type="subcellular location">
    <subcellularLocation>
        <location evidence="1">Membrane</location>
        <topology evidence="1">Multi-pass membrane protein</topology>
    </subcellularLocation>
</comment>
<evidence type="ECO:0000313" key="8">
    <source>
        <dbReference type="EMBL" id="VVD66516.1"/>
    </source>
</evidence>
<name>A0A5E4RSZ0_9BURK</name>
<dbReference type="AlphaFoldDB" id="A0A5E4RSZ0"/>
<dbReference type="SUPFAM" id="SSF103481">
    <property type="entry name" value="Multidrug resistance efflux transporter EmrE"/>
    <property type="match status" value="2"/>
</dbReference>
<dbReference type="PANTHER" id="PTHR32322:SF2">
    <property type="entry name" value="EAMA DOMAIN-CONTAINING PROTEIN"/>
    <property type="match status" value="1"/>
</dbReference>
<evidence type="ECO:0000256" key="2">
    <source>
        <dbReference type="ARBA" id="ARBA00007362"/>
    </source>
</evidence>
<keyword evidence="3 6" id="KW-0812">Transmembrane</keyword>
<accession>A0A5E4RSZ0</accession>
<sequence>MFTRFARGPEVFALIAAVLNGTIGPLTRVGLGHGLTPTNIAFWKCFGAFVLIASYCCARRTLRDQTVRLASRWPVFALLALLGIFCLYAFETWAFAEASIPLVSFLTYAAGGVTIVLSTLVLKEQITRRKVAAFGSIVAGVALICLFDGGVTGSYLGVALALCGGLGYALFIFLSKLWDVGSGLPQLTWLFGFGSLYLLLLSLHQGFAVPVGWAWAILLALILLPTIGGFYFTTLAISHGEASKVQIIETSDPLFATLFAFACFGDMLGGFGALGAVCIVAGLLMTIVPRRIGDLVTSDQG</sequence>
<reference evidence="8 9" key="1">
    <citation type="submission" date="2019-08" db="EMBL/GenBank/DDBJ databases">
        <authorList>
            <person name="Peeters C."/>
        </authorList>
    </citation>
    <scope>NUCLEOTIDE SEQUENCE [LARGE SCALE GENOMIC DNA]</scope>
    <source>
        <strain evidence="8 9">LMG 31115</strain>
    </source>
</reference>
<evidence type="ECO:0000256" key="1">
    <source>
        <dbReference type="ARBA" id="ARBA00004141"/>
    </source>
</evidence>
<evidence type="ECO:0000313" key="9">
    <source>
        <dbReference type="Proteomes" id="UP000333828"/>
    </source>
</evidence>